<keyword evidence="2" id="KW-0812">Transmembrane</keyword>
<dbReference type="KEGG" id="vco:VC0395_A0367"/>
<dbReference type="EMBL" id="CP000627">
    <property type="protein sequence ID" value="ABQ20281.1"/>
    <property type="molecule type" value="Genomic_DNA"/>
</dbReference>
<keyword evidence="1" id="KW-0732">Signal</keyword>
<evidence type="ECO:0000256" key="2">
    <source>
        <dbReference type="SAM" id="Phobius"/>
    </source>
</evidence>
<dbReference type="PATRIC" id="fig|345073.21.peg.830"/>
<dbReference type="InterPro" id="IPR011055">
    <property type="entry name" value="Dup_hybrid_motif"/>
</dbReference>
<dbReference type="eggNOG" id="COG0739">
    <property type="taxonomic scope" value="Bacteria"/>
</dbReference>
<dbReference type="CDD" id="cd12797">
    <property type="entry name" value="M23_peptidase"/>
    <property type="match status" value="1"/>
</dbReference>
<dbReference type="InterPro" id="IPR050570">
    <property type="entry name" value="Cell_wall_metabolism_enzyme"/>
</dbReference>
<dbReference type="KEGG" id="vcr:VC395_0859"/>
<feature type="transmembrane region" description="Helical" evidence="2">
    <location>
        <begin position="26"/>
        <end position="47"/>
    </location>
</feature>
<evidence type="ECO:0000313" key="5">
    <source>
        <dbReference type="Proteomes" id="UP000000249"/>
    </source>
</evidence>
<dbReference type="PANTHER" id="PTHR21666:SF289">
    <property type="entry name" value="L-ALA--D-GLU ENDOPEPTIDASE"/>
    <property type="match status" value="1"/>
</dbReference>
<dbReference type="PANTHER" id="PTHR21666">
    <property type="entry name" value="PEPTIDASE-RELATED"/>
    <property type="match status" value="1"/>
</dbReference>
<feature type="domain" description="M23ase beta-sheet core" evidence="3">
    <location>
        <begin position="164"/>
        <end position="259"/>
    </location>
</feature>
<dbReference type="Gene3D" id="2.70.70.10">
    <property type="entry name" value="Glucose Permease (Domain IIA)"/>
    <property type="match status" value="1"/>
</dbReference>
<dbReference type="SUPFAM" id="SSF51261">
    <property type="entry name" value="Duplicated hybrid motif"/>
    <property type="match status" value="1"/>
</dbReference>
<dbReference type="InterPro" id="IPR016047">
    <property type="entry name" value="M23ase_b-sheet_dom"/>
</dbReference>
<keyword evidence="2" id="KW-1133">Transmembrane helix</keyword>
<evidence type="ECO:0000259" key="3">
    <source>
        <dbReference type="Pfam" id="PF01551"/>
    </source>
</evidence>
<organism evidence="4 5">
    <name type="scientific">Vibrio cholerae serotype O1 (strain ATCC 39541 / Classical Ogawa 395 / O395)</name>
    <dbReference type="NCBI Taxonomy" id="345073"/>
    <lineage>
        <taxon>Bacteria</taxon>
        <taxon>Pseudomonadati</taxon>
        <taxon>Pseudomonadota</taxon>
        <taxon>Gammaproteobacteria</taxon>
        <taxon>Vibrionales</taxon>
        <taxon>Vibrionaceae</taxon>
        <taxon>Vibrio</taxon>
    </lineage>
</organism>
<dbReference type="SMR" id="A0A0H3AIH4"/>
<protein>
    <submittedName>
        <fullName evidence="4">TagE protein</fullName>
    </submittedName>
</protein>
<dbReference type="FunFam" id="2.70.70.10:FF:000006">
    <property type="entry name" value="M23 family peptidase"/>
    <property type="match status" value="1"/>
</dbReference>
<keyword evidence="2" id="KW-0472">Membrane</keyword>
<sequence length="302" mass="34471">MNKTLRITLLSISGSKTFNIKFRHRVFLHLTFCFIMLFFLAIAMLIFNFDMKLSSSLLSQIKNEYKTFFLENKISSINSSSSELMEDLFSKQERYELAINRLERLESFVHSAESIDMVTVTEQLGSYMKETVLNEIPNGFPIPDAKISSRYGERVHPVTKVKQIHHGIDFPAAIGTPIYSPADGVVEAIRVSTQGSGNFMRLQHTYGFSSSYSHLHKFSVKEGDFVKKGELIAYSGNTGLSSGPHLHYEIRFLGKSLDPHPFIKWNYDNFSEITNKVPLIKWDELLTNIEIRIAMNPNLNAQ</sequence>
<evidence type="ECO:0000256" key="1">
    <source>
        <dbReference type="ARBA" id="ARBA00022729"/>
    </source>
</evidence>
<dbReference type="GO" id="GO:0004222">
    <property type="term" value="F:metalloendopeptidase activity"/>
    <property type="evidence" value="ECO:0007669"/>
    <property type="project" value="TreeGrafter"/>
</dbReference>
<gene>
    <name evidence="4" type="primary">tagE-1</name>
    <name evidence="4" type="ordered locus">VC0395_A0367</name>
</gene>
<proteinExistence type="predicted"/>
<evidence type="ECO:0000313" key="4">
    <source>
        <dbReference type="EMBL" id="ABQ20281.1"/>
    </source>
</evidence>
<name>A0A0H3AIH4_VIBC3</name>
<dbReference type="AlphaFoldDB" id="A0A0H3AIH4"/>
<accession>A0A0H3AIH4</accession>
<reference evidence="4 5" key="1">
    <citation type="submission" date="2007-03" db="EMBL/GenBank/DDBJ databases">
        <authorList>
            <person name="Heidelberg J."/>
        </authorList>
    </citation>
    <scope>NUCLEOTIDE SEQUENCE [LARGE SCALE GENOMIC DNA]</scope>
    <source>
        <strain evidence="5">ATCC 39541 / Classical Ogawa 395 / O395</strain>
    </source>
</reference>
<dbReference type="OrthoDB" id="9805070at2"/>
<dbReference type="RefSeq" id="WP_001880634.1">
    <property type="nucleotide sequence ID" value="NC_009457.1"/>
</dbReference>
<dbReference type="Pfam" id="PF01551">
    <property type="entry name" value="Peptidase_M23"/>
    <property type="match status" value="1"/>
</dbReference>
<dbReference type="Proteomes" id="UP000000249">
    <property type="component" value="Chromosome 1"/>
</dbReference>